<accession>A0ABS7AC65</accession>
<keyword evidence="6 10" id="KW-0521">NADP</keyword>
<keyword evidence="5 10" id="KW-0566">Pantothenate biosynthesis</keyword>
<evidence type="ECO:0000259" key="11">
    <source>
        <dbReference type="Pfam" id="PF02558"/>
    </source>
</evidence>
<feature type="domain" description="Ketopantoate reductase N-terminal" evidence="11">
    <location>
        <begin position="3"/>
        <end position="150"/>
    </location>
</feature>
<dbReference type="Pfam" id="PF08546">
    <property type="entry name" value="ApbA_C"/>
    <property type="match status" value="1"/>
</dbReference>
<dbReference type="Proteomes" id="UP001196565">
    <property type="component" value="Unassembled WGS sequence"/>
</dbReference>
<evidence type="ECO:0000313" key="13">
    <source>
        <dbReference type="EMBL" id="MBW6399894.1"/>
    </source>
</evidence>
<evidence type="ECO:0000256" key="2">
    <source>
        <dbReference type="ARBA" id="ARBA00007870"/>
    </source>
</evidence>
<dbReference type="InterPro" id="IPR051402">
    <property type="entry name" value="KPR-Related"/>
</dbReference>
<dbReference type="Pfam" id="PF02558">
    <property type="entry name" value="ApbA"/>
    <property type="match status" value="1"/>
</dbReference>
<dbReference type="SUPFAM" id="SSF51735">
    <property type="entry name" value="NAD(P)-binding Rossmann-fold domains"/>
    <property type="match status" value="1"/>
</dbReference>
<evidence type="ECO:0000256" key="5">
    <source>
        <dbReference type="ARBA" id="ARBA00022655"/>
    </source>
</evidence>
<dbReference type="InterPro" id="IPR036291">
    <property type="entry name" value="NAD(P)-bd_dom_sf"/>
</dbReference>
<organism evidence="13 14">
    <name type="scientific">Roseomonas alba</name>
    <dbReference type="NCBI Taxonomy" id="2846776"/>
    <lineage>
        <taxon>Bacteria</taxon>
        <taxon>Pseudomonadati</taxon>
        <taxon>Pseudomonadota</taxon>
        <taxon>Alphaproteobacteria</taxon>
        <taxon>Acetobacterales</taxon>
        <taxon>Roseomonadaceae</taxon>
        <taxon>Roseomonas</taxon>
    </lineage>
</organism>
<evidence type="ECO:0000256" key="9">
    <source>
        <dbReference type="ARBA" id="ARBA00048793"/>
    </source>
</evidence>
<evidence type="ECO:0000256" key="4">
    <source>
        <dbReference type="ARBA" id="ARBA00019465"/>
    </source>
</evidence>
<dbReference type="NCBIfam" id="TIGR00745">
    <property type="entry name" value="apbA_panE"/>
    <property type="match status" value="1"/>
</dbReference>
<protein>
    <recommendedName>
        <fullName evidence="4 10">2-dehydropantoate 2-reductase</fullName>
        <ecNumber evidence="3 10">1.1.1.169</ecNumber>
    </recommendedName>
    <alternativeName>
        <fullName evidence="8 10">Ketopantoate reductase</fullName>
    </alternativeName>
</protein>
<dbReference type="PANTHER" id="PTHR21708:SF26">
    <property type="entry name" value="2-DEHYDROPANTOATE 2-REDUCTASE"/>
    <property type="match status" value="1"/>
</dbReference>
<keyword evidence="14" id="KW-1185">Reference proteome</keyword>
<comment type="pathway">
    <text evidence="1 10">Cofactor biosynthesis; (R)-pantothenate biosynthesis; (R)-pantoate from 3-methyl-2-oxobutanoate: step 2/2.</text>
</comment>
<gene>
    <name evidence="13" type="ORF">KPL78_18690</name>
</gene>
<feature type="domain" description="Ketopantoate reductase C-terminal" evidence="12">
    <location>
        <begin position="177"/>
        <end position="295"/>
    </location>
</feature>
<dbReference type="Gene3D" id="3.40.50.720">
    <property type="entry name" value="NAD(P)-binding Rossmann-like Domain"/>
    <property type="match status" value="1"/>
</dbReference>
<proteinExistence type="inferred from homology"/>
<comment type="function">
    <text evidence="10">Catalyzes the NADPH-dependent reduction of ketopantoate into pantoic acid.</text>
</comment>
<dbReference type="RefSeq" id="WP_219764482.1">
    <property type="nucleotide sequence ID" value="NZ_JAHYBZ010000006.1"/>
</dbReference>
<comment type="similarity">
    <text evidence="2 10">Belongs to the ketopantoate reductase family.</text>
</comment>
<evidence type="ECO:0000256" key="7">
    <source>
        <dbReference type="ARBA" id="ARBA00023002"/>
    </source>
</evidence>
<keyword evidence="7 10" id="KW-0560">Oxidoreductase</keyword>
<comment type="caution">
    <text evidence="13">The sequence shown here is derived from an EMBL/GenBank/DDBJ whole genome shotgun (WGS) entry which is preliminary data.</text>
</comment>
<evidence type="ECO:0000256" key="8">
    <source>
        <dbReference type="ARBA" id="ARBA00032024"/>
    </source>
</evidence>
<dbReference type="InterPro" id="IPR013752">
    <property type="entry name" value="KPA_reductase"/>
</dbReference>
<evidence type="ECO:0000313" key="14">
    <source>
        <dbReference type="Proteomes" id="UP001196565"/>
    </source>
</evidence>
<evidence type="ECO:0000256" key="1">
    <source>
        <dbReference type="ARBA" id="ARBA00004994"/>
    </source>
</evidence>
<dbReference type="InterPro" id="IPR008927">
    <property type="entry name" value="6-PGluconate_DH-like_C_sf"/>
</dbReference>
<sequence>MRILVVGAGATGGYFGGRLAQAGRDVTFLVRAGRADRLRGSGLTLLSPHGDVTLQPKLVTAETIGGAYDAVIVAVKAFGLDQALQDMAPAVGPETMVMPLLNGMRHVDRIRARFGNALIGGVCKVATTVDAEGRIKQLAPFQELAYGEFDGSPSQRTAALDAAMQGAGFTARLTPTVEREMWEKWTLLATMGGICCLMRGSIGEIEAAPGGRDFVLRLLDEVVRVITTDGVAPSPAFLQTITKQLTQPGSPMASSMYRDLVAGLPVEADQILGDLVARAQRHGLDTPLAAAAYANLCIYAGRLPRR</sequence>
<comment type="catalytic activity">
    <reaction evidence="9 10">
        <text>(R)-pantoate + NADP(+) = 2-dehydropantoate + NADPH + H(+)</text>
        <dbReference type="Rhea" id="RHEA:16233"/>
        <dbReference type="ChEBI" id="CHEBI:11561"/>
        <dbReference type="ChEBI" id="CHEBI:15378"/>
        <dbReference type="ChEBI" id="CHEBI:15980"/>
        <dbReference type="ChEBI" id="CHEBI:57783"/>
        <dbReference type="ChEBI" id="CHEBI:58349"/>
        <dbReference type="EC" id="1.1.1.169"/>
    </reaction>
</comment>
<dbReference type="Gene3D" id="1.10.1040.10">
    <property type="entry name" value="N-(1-d-carboxylethyl)-l-norvaline Dehydrogenase, domain 2"/>
    <property type="match status" value="1"/>
</dbReference>
<evidence type="ECO:0000256" key="10">
    <source>
        <dbReference type="RuleBase" id="RU362068"/>
    </source>
</evidence>
<dbReference type="SUPFAM" id="SSF48179">
    <property type="entry name" value="6-phosphogluconate dehydrogenase C-terminal domain-like"/>
    <property type="match status" value="1"/>
</dbReference>
<dbReference type="EC" id="1.1.1.169" evidence="3 10"/>
<evidence type="ECO:0000256" key="3">
    <source>
        <dbReference type="ARBA" id="ARBA00013014"/>
    </source>
</evidence>
<reference evidence="13 14" key="1">
    <citation type="submission" date="2021-07" db="EMBL/GenBank/DDBJ databases">
        <authorList>
            <person name="So Y."/>
        </authorList>
    </citation>
    <scope>NUCLEOTIDE SEQUENCE [LARGE SCALE GENOMIC DNA]</scope>
    <source>
        <strain evidence="13 14">HJA6</strain>
    </source>
</reference>
<dbReference type="InterPro" id="IPR013328">
    <property type="entry name" value="6PGD_dom2"/>
</dbReference>
<dbReference type="InterPro" id="IPR003710">
    <property type="entry name" value="ApbA"/>
</dbReference>
<evidence type="ECO:0000259" key="12">
    <source>
        <dbReference type="Pfam" id="PF08546"/>
    </source>
</evidence>
<name>A0ABS7AC65_9PROT</name>
<dbReference type="InterPro" id="IPR013332">
    <property type="entry name" value="KPR_N"/>
</dbReference>
<dbReference type="EMBL" id="JAHYBZ010000006">
    <property type="protein sequence ID" value="MBW6399894.1"/>
    <property type="molecule type" value="Genomic_DNA"/>
</dbReference>
<evidence type="ECO:0000256" key="6">
    <source>
        <dbReference type="ARBA" id="ARBA00022857"/>
    </source>
</evidence>
<dbReference type="PANTHER" id="PTHR21708">
    <property type="entry name" value="PROBABLE 2-DEHYDROPANTOATE 2-REDUCTASE"/>
    <property type="match status" value="1"/>
</dbReference>